<reference evidence="1" key="1">
    <citation type="submission" date="2021-04" db="EMBL/GenBank/DDBJ databases">
        <authorList>
            <person name="Tunstrom K."/>
        </authorList>
    </citation>
    <scope>NUCLEOTIDE SEQUENCE</scope>
</reference>
<accession>A0A8S3WXN5</accession>
<sequence length="81" mass="8736">MALALAELQMVPMIPALDVGSSVCAPVRSRYAPSARHIDLTTYIDCSFRNTVDISSSKYLLNFLNSKPLVSIDGAESFAAN</sequence>
<gene>
    <name evidence="1" type="ORF">PAPOLLO_LOCUS10937</name>
</gene>
<name>A0A8S3WXN5_PARAO</name>
<dbReference type="AlphaFoldDB" id="A0A8S3WXN5"/>
<organism evidence="1 2">
    <name type="scientific">Parnassius apollo</name>
    <name type="common">Apollo butterfly</name>
    <name type="synonym">Papilio apollo</name>
    <dbReference type="NCBI Taxonomy" id="110799"/>
    <lineage>
        <taxon>Eukaryota</taxon>
        <taxon>Metazoa</taxon>
        <taxon>Ecdysozoa</taxon>
        <taxon>Arthropoda</taxon>
        <taxon>Hexapoda</taxon>
        <taxon>Insecta</taxon>
        <taxon>Pterygota</taxon>
        <taxon>Neoptera</taxon>
        <taxon>Endopterygota</taxon>
        <taxon>Lepidoptera</taxon>
        <taxon>Glossata</taxon>
        <taxon>Ditrysia</taxon>
        <taxon>Papilionoidea</taxon>
        <taxon>Papilionidae</taxon>
        <taxon>Parnassiinae</taxon>
        <taxon>Parnassini</taxon>
        <taxon>Parnassius</taxon>
        <taxon>Parnassius</taxon>
    </lineage>
</organism>
<dbReference type="EMBL" id="CAJQZP010000774">
    <property type="protein sequence ID" value="CAG4984780.1"/>
    <property type="molecule type" value="Genomic_DNA"/>
</dbReference>
<dbReference type="Proteomes" id="UP000691718">
    <property type="component" value="Unassembled WGS sequence"/>
</dbReference>
<keyword evidence="2" id="KW-1185">Reference proteome</keyword>
<protein>
    <submittedName>
        <fullName evidence="1">(apollo) hypothetical protein</fullName>
    </submittedName>
</protein>
<evidence type="ECO:0000313" key="1">
    <source>
        <dbReference type="EMBL" id="CAG4984780.1"/>
    </source>
</evidence>
<evidence type="ECO:0000313" key="2">
    <source>
        <dbReference type="Proteomes" id="UP000691718"/>
    </source>
</evidence>
<proteinExistence type="predicted"/>
<comment type="caution">
    <text evidence="1">The sequence shown here is derived from an EMBL/GenBank/DDBJ whole genome shotgun (WGS) entry which is preliminary data.</text>
</comment>